<dbReference type="InterPro" id="IPR012349">
    <property type="entry name" value="Split_barrel_FMN-bd"/>
</dbReference>
<dbReference type="Proteomes" id="UP000635606">
    <property type="component" value="Unassembled WGS sequence"/>
</dbReference>
<evidence type="ECO:0000313" key="2">
    <source>
        <dbReference type="EMBL" id="GIJ68466.1"/>
    </source>
</evidence>
<feature type="domain" description="Pyridoxamine 5'-phosphate oxidase N-terminal" evidence="1">
    <location>
        <begin position="12"/>
        <end position="94"/>
    </location>
</feature>
<gene>
    <name evidence="2" type="ORF">Voc01_033830</name>
</gene>
<evidence type="ECO:0000313" key="3">
    <source>
        <dbReference type="Proteomes" id="UP000635606"/>
    </source>
</evidence>
<keyword evidence="3" id="KW-1185">Reference proteome</keyword>
<sequence>MLPSMHTISPVVDAYRTCELLTVGRDGTPVAWPTVSLRRPDGTVLISTSIGLPQKAFNVRRDPRVALLFSDPTGSGLEAPDQVLVQGTATCPDEIVTEPGPWSDLWLRIRERQPSSGYHRLPGVRGLMDWYYMRLLITVTPGTVTTLPAWQGPALPAPPVAAGDRTPFASAARRLPGFRSAVLCAYDDTGRPTMRRVRPSADAGSFTVDAGTGVRPGRASLLFHSHDDNLAALRAFVVSGDLTPDGHRWRLTPTRYVSTADRMGPVAMTRTIRRLRATAARYLDRRGLDRPSVPWNAYAALERTGR</sequence>
<dbReference type="InterPro" id="IPR011576">
    <property type="entry name" value="Pyridox_Oxase_N"/>
</dbReference>
<dbReference type="EMBL" id="BOPH01000042">
    <property type="protein sequence ID" value="GIJ68466.1"/>
    <property type="molecule type" value="Genomic_DNA"/>
</dbReference>
<dbReference type="Gene3D" id="2.30.110.10">
    <property type="entry name" value="Electron Transport, Fmn-binding Protein, Chain A"/>
    <property type="match status" value="1"/>
</dbReference>
<organism evidence="2 3">
    <name type="scientific">Virgisporangium ochraceum</name>
    <dbReference type="NCBI Taxonomy" id="65505"/>
    <lineage>
        <taxon>Bacteria</taxon>
        <taxon>Bacillati</taxon>
        <taxon>Actinomycetota</taxon>
        <taxon>Actinomycetes</taxon>
        <taxon>Micromonosporales</taxon>
        <taxon>Micromonosporaceae</taxon>
        <taxon>Virgisporangium</taxon>
    </lineage>
</organism>
<proteinExistence type="predicted"/>
<reference evidence="2" key="1">
    <citation type="submission" date="2021-01" db="EMBL/GenBank/DDBJ databases">
        <title>Whole genome shotgun sequence of Virgisporangium ochraceum NBRC 16418.</title>
        <authorList>
            <person name="Komaki H."/>
            <person name="Tamura T."/>
        </authorList>
    </citation>
    <scope>NUCLEOTIDE SEQUENCE</scope>
    <source>
        <strain evidence="2">NBRC 16418</strain>
    </source>
</reference>
<name>A0A8J3ZW12_9ACTN</name>
<protein>
    <recommendedName>
        <fullName evidence="1">Pyridoxamine 5'-phosphate oxidase N-terminal domain-containing protein</fullName>
    </recommendedName>
</protein>
<dbReference type="Pfam" id="PF01243">
    <property type="entry name" value="PNPOx_N"/>
    <property type="match status" value="1"/>
</dbReference>
<accession>A0A8J3ZW12</accession>
<dbReference type="SUPFAM" id="SSF50475">
    <property type="entry name" value="FMN-binding split barrel"/>
    <property type="match status" value="1"/>
</dbReference>
<dbReference type="AlphaFoldDB" id="A0A8J3ZW12"/>
<comment type="caution">
    <text evidence="2">The sequence shown here is derived from an EMBL/GenBank/DDBJ whole genome shotgun (WGS) entry which is preliminary data.</text>
</comment>
<evidence type="ECO:0000259" key="1">
    <source>
        <dbReference type="Pfam" id="PF01243"/>
    </source>
</evidence>